<sequence>LIPQSPSVDLIIHTRSLRPEVVLPSRQNDIVLLAVLIQQQSPCIKGARNGVIARRLEDVHLRKLPMRQRLNERIRPVFISNLPLHASSQCINTVDFNSSTHASALTYQRSKPAGKNSSPTVGRRHHALYCFMLVAGWRNNSTSTEQTGLPRVPQAIAVNNMVYRADEMLHDVVDLVVFFQALQDLYPFDRTFAALDLRRTDIENPPDVLCLTKSENVEAGAALKRREKTGVYSSGCYVQEKTRFCVNVCHGYRKVVDEVPCGQREYFDKVNVIVKVDTLIDTGHTLRRKTIAVCRYAFVPPVLSVCSTKRRYSNWLSSQDVFGVVRYRPPPEKFSRILSISLRMVSATRPIGRRMSASNLQSPGIVLTLVPPLMVPMFTVGLRMLFAAPAPITSSIVSRTSCRSRYLLTSGSSLKSEKSSSLTNSAPCALFALTEKVIRKVPFSANRMLCKPVGSALRFTSPVQVSLRSSSFKRYLLPHFPPFSSSDTASSTAVPCKRCRCAKIVCCFQCLRTRDRFGVEIPLPSNDTAGNMLVIFGAWLFGAIIVEGTSRDARKVVTTQAAAIVSPGGFEESARVRFPTPAWTFRNVKARLTVIEKCTRGSSTGSSKICISFADSPVAPSSSLARIPVAVERGSADCCLWPRMFGRRSCCLRAACQERGDAHEGSTPEEQHHVAVRKHLTRINQHPAPTDCALLECKSLIPLRCSLFCCVSSIV</sequence>
<feature type="non-terminal residue" evidence="1">
    <location>
        <position position="1"/>
    </location>
</feature>
<dbReference type="EMBL" id="JAHFYH010000001">
    <property type="protein sequence ID" value="KAH0238032.1"/>
    <property type="molecule type" value="Genomic_DNA"/>
</dbReference>
<dbReference type="Proteomes" id="UP000767238">
    <property type="component" value="Unassembled WGS sequence"/>
</dbReference>
<reference evidence="1" key="1">
    <citation type="journal article" date="2021" name="J Fungi (Basel)">
        <title>Virulence traits and population genomics of the black yeast Aureobasidium melanogenum.</title>
        <authorList>
            <person name="Cernosa A."/>
            <person name="Sun X."/>
            <person name="Gostincar C."/>
            <person name="Fang C."/>
            <person name="Gunde-Cimerman N."/>
            <person name="Song Z."/>
        </authorList>
    </citation>
    <scope>NUCLEOTIDE SEQUENCE</scope>
    <source>
        <strain evidence="1">EXF-8016</strain>
    </source>
</reference>
<feature type="non-terminal residue" evidence="1">
    <location>
        <position position="715"/>
    </location>
</feature>
<protein>
    <submittedName>
        <fullName evidence="1">Acetylornithine deacetylase/succinyldiaminopimelate desuccinylase-like deacylase</fullName>
    </submittedName>
</protein>
<gene>
    <name evidence="1" type="ORF">KCV03_g41</name>
</gene>
<proteinExistence type="predicted"/>
<evidence type="ECO:0000313" key="1">
    <source>
        <dbReference type="EMBL" id="KAH0238032.1"/>
    </source>
</evidence>
<organism evidence="1 2">
    <name type="scientific">Aureobasidium melanogenum</name>
    <name type="common">Aureobasidium pullulans var. melanogenum</name>
    <dbReference type="NCBI Taxonomy" id="46634"/>
    <lineage>
        <taxon>Eukaryota</taxon>
        <taxon>Fungi</taxon>
        <taxon>Dikarya</taxon>
        <taxon>Ascomycota</taxon>
        <taxon>Pezizomycotina</taxon>
        <taxon>Dothideomycetes</taxon>
        <taxon>Dothideomycetidae</taxon>
        <taxon>Dothideales</taxon>
        <taxon>Saccotheciaceae</taxon>
        <taxon>Aureobasidium</taxon>
    </lineage>
</organism>
<dbReference type="AlphaFoldDB" id="A0A9P8GQ30"/>
<accession>A0A9P8GQ30</accession>
<reference evidence="1" key="2">
    <citation type="submission" date="2021-08" db="EMBL/GenBank/DDBJ databases">
        <authorList>
            <person name="Gostincar C."/>
            <person name="Sun X."/>
            <person name="Song Z."/>
            <person name="Gunde-Cimerman N."/>
        </authorList>
    </citation>
    <scope>NUCLEOTIDE SEQUENCE</scope>
    <source>
        <strain evidence="1">EXF-8016</strain>
    </source>
</reference>
<comment type="caution">
    <text evidence="1">The sequence shown here is derived from an EMBL/GenBank/DDBJ whole genome shotgun (WGS) entry which is preliminary data.</text>
</comment>
<name>A0A9P8GQ30_AURME</name>
<evidence type="ECO:0000313" key="2">
    <source>
        <dbReference type="Proteomes" id="UP000767238"/>
    </source>
</evidence>